<evidence type="ECO:0000313" key="4">
    <source>
        <dbReference type="EMBL" id="KGK10057.1"/>
    </source>
</evidence>
<feature type="region of interest" description="Disordered" evidence="2">
    <location>
        <begin position="1498"/>
        <end position="1520"/>
    </location>
</feature>
<dbReference type="eggNOG" id="COG3391">
    <property type="taxonomic scope" value="Bacteria"/>
</dbReference>
<feature type="domain" description="Teneurin-like YD-shell" evidence="3">
    <location>
        <begin position="1221"/>
        <end position="1326"/>
    </location>
</feature>
<dbReference type="Proteomes" id="UP000029994">
    <property type="component" value="Unassembled WGS sequence"/>
</dbReference>
<feature type="compositionally biased region" description="Basic and acidic residues" evidence="2">
    <location>
        <begin position="1348"/>
        <end position="1373"/>
    </location>
</feature>
<dbReference type="InterPro" id="IPR006530">
    <property type="entry name" value="YD"/>
</dbReference>
<dbReference type="NCBIfam" id="TIGR03696">
    <property type="entry name" value="Rhs_assc_core"/>
    <property type="match status" value="1"/>
</dbReference>
<dbReference type="eggNOG" id="COG3209">
    <property type="taxonomic scope" value="Bacteria"/>
</dbReference>
<accession>A0A099LRZ8</accession>
<dbReference type="InterPro" id="IPR050708">
    <property type="entry name" value="T6SS_VgrG/RHS"/>
</dbReference>
<dbReference type="Pfam" id="PF25023">
    <property type="entry name" value="TEN_YD-shell"/>
    <property type="match status" value="1"/>
</dbReference>
<dbReference type="NCBIfam" id="TIGR01643">
    <property type="entry name" value="YD_repeat_2x"/>
    <property type="match status" value="1"/>
</dbReference>
<dbReference type="Gene3D" id="2.180.10.10">
    <property type="entry name" value="RHS repeat-associated core"/>
    <property type="match status" value="2"/>
</dbReference>
<dbReference type="InterPro" id="IPR031325">
    <property type="entry name" value="RHS_repeat"/>
</dbReference>
<dbReference type="InterPro" id="IPR028994">
    <property type="entry name" value="Integrin_alpha_N"/>
</dbReference>
<organism evidence="4 5">
    <name type="scientific">Vibrio navarrensis</name>
    <dbReference type="NCBI Taxonomy" id="29495"/>
    <lineage>
        <taxon>Bacteria</taxon>
        <taxon>Pseudomonadati</taxon>
        <taxon>Pseudomonadota</taxon>
        <taxon>Gammaproteobacteria</taxon>
        <taxon>Vibrionales</taxon>
        <taxon>Vibrionaceae</taxon>
        <taxon>Vibrio</taxon>
    </lineage>
</organism>
<dbReference type="Pfam" id="PF05593">
    <property type="entry name" value="RHS_repeat"/>
    <property type="match status" value="1"/>
</dbReference>
<dbReference type="EMBL" id="JMCG01000001">
    <property type="protein sequence ID" value="KGK10057.1"/>
    <property type="molecule type" value="Genomic_DNA"/>
</dbReference>
<sequence length="1571" mass="174713">MNGDGLADVIGFSDAGTYVALSTGASLKASSLWKNQFGFKAGGWRVGEHPRLLADVDYDGIPDIIGFANDRVVVAQGTGSGFLDHAGGLRAFGTRAGGWRAEDVRTSVDLNGDGKMDLVGVNDSGIHTAISHFSSPLVNAITSNLGNVSRFEYGTLSDTEVYRRGPDAQYPQQNVTFGIVVKGLSVSDGIGGYNELAYKYEGKKVHLMGAHNLGFEKVHQWNKTTHQVESRTYHQDVENTLLYSALKEKVVCQLTSDNEFSFDSCSVDSANKLSVLTNQWHTEKAIGNGRPNAAKYLAPSYKSPFEPRQRFKQQLIKSVTKTWGLDGAFLQTVTIDKAYDKQFGYVKSETTTTVDHIHNQTTTTSVLNEYKQPNYDKWLVRLLEKKTIAVSQSNTAEGAKLNTQTKTYDYEYDDNGLLIKETKQKGTELESAIEYGNFHRGLPQIITERWSAALSKNIVGKTGAPQNFRQTFKSYDRYGYLSSETNALGYSKTYGFDPVFGSLVHLRDERANVTLYYYDQWGRLIGSREPTGAWSTILYELSAEEGAVYSKTVRSSNAPEQKTWYDARHREVKSMTRVIGNKPYAFTTTRYNALGQVVSSGVPSPSEVPEATTDYQYDALGRVTHIKKPDGSSSRYRYSGFTTEFTNSRGYTTSTTFDALGQKVEVKDADNNSVYYQYDAWGNLVQTEDPKGNRIEVGYDILGNRTRLKDPDLGVVYYATNGLGLVYKTEKNQDVVVSEHFDLLGRIVKRESSKANHKEPVQTWKYQARGGLLSEVSQAGNVENYEYFDNGLLQHKYITILGQSYHQEYEYDLTGRLEFLHYGNGVVTEQAYHESNRLSKVYLYKKGLTGARDLVWSAKEMDSFGNMTDLQFGNGLSSVYQYQADTGYIDRTQLFKGSEVVKENQYRFDSVGNLTYRSELDSQLLKTKVKTGEKLLESGRSAGIRVSYAHYEYQMELQESLNYDALNRLTQSDISRSAVILNSRTESTETSLHGYMSFEDCLKPITIRPDPLQPITHWSQVKPSDLLVNPRGIDSVSRIGGMHEGAIKIENKVCLPSQGKSPFADDTALSNVSVAYDELGNIEHKQDVGHYTYGALRAGSSEYLPHAVSQVVSSNGQVQKFTYDVHGNMLSGAGRSIRYNANHKPISIKKGNATTEFEYGVHGQRYLRKDTTERGTTTTRYLDSTEVITQPNGKTTFRYYLGDKAIYEHTVGDVKLSGIKYLHKDHLGSVIAISNELGDIEQRFSYDAWGKRRGSDWQPQLEQTSSIVGRLGFTGHEMLDDVGLIHMNGRVYDPTLARFLSADPFIQDKWFATQAFNRYSYVQNNPLSYSDPTGYYTNAPSGMGSPSDEARRGEQAEDRGKLDRALDRSRGRSGEGVAQRQAALGTTHSTWTYGTNEDFAAGFSARMSPEDFNEFFTDMAMLAGPFTIARAAKLASPIANTMYSRYTGKVVGIGEDVTKSVDLNLKYKKGWTAAQKAAADAKCQALCDANTVVTQSQRSGTSAASRYKRAGNSVPSGNDVDHVHDLQLGGSDTLSNMSPLDSSVNRSLGSQIHHQIKNLPLGTVIDKVNIN</sequence>
<reference evidence="4 5" key="1">
    <citation type="submission" date="2014-04" db="EMBL/GenBank/DDBJ databases">
        <title>Genome sequencing of Vibrio navarrensis strains.</title>
        <authorList>
            <person name="Gladney L.M."/>
            <person name="Katz L.S."/>
            <person name="Marino-Ramirez L."/>
            <person name="Jordan I.K."/>
        </authorList>
    </citation>
    <scope>NUCLEOTIDE SEQUENCE [LARGE SCALE GENOMIC DNA]</scope>
    <source>
        <strain evidence="4 5">ATCC 51183</strain>
    </source>
</reference>
<dbReference type="PANTHER" id="PTHR32305">
    <property type="match status" value="1"/>
</dbReference>
<proteinExistence type="predicted"/>
<dbReference type="RefSeq" id="WP_052079590.1">
    <property type="nucleotide sequence ID" value="NZ_CP061845.1"/>
</dbReference>
<evidence type="ECO:0000256" key="2">
    <source>
        <dbReference type="SAM" id="MobiDB-lite"/>
    </source>
</evidence>
<protein>
    <recommendedName>
        <fullName evidence="3">Teneurin-like YD-shell domain-containing protein</fullName>
    </recommendedName>
</protein>
<dbReference type="PANTHER" id="PTHR32305:SF15">
    <property type="entry name" value="PROTEIN RHSA-RELATED"/>
    <property type="match status" value="1"/>
</dbReference>
<feature type="region of interest" description="Disordered" evidence="2">
    <location>
        <begin position="1332"/>
        <end position="1382"/>
    </location>
</feature>
<keyword evidence="5" id="KW-1185">Reference proteome</keyword>
<dbReference type="GeneID" id="43685481"/>
<dbReference type="STRING" id="29495.EA26_01515"/>
<dbReference type="InterPro" id="IPR022385">
    <property type="entry name" value="Rhs_assc_core"/>
</dbReference>
<evidence type="ECO:0000259" key="3">
    <source>
        <dbReference type="Pfam" id="PF25023"/>
    </source>
</evidence>
<evidence type="ECO:0000313" key="5">
    <source>
        <dbReference type="Proteomes" id="UP000029994"/>
    </source>
</evidence>
<gene>
    <name evidence="4" type="ORF">EA26_01515</name>
</gene>
<dbReference type="InterPro" id="IPR056823">
    <property type="entry name" value="TEN-like_YD-shell"/>
</dbReference>
<dbReference type="SUPFAM" id="SSF69318">
    <property type="entry name" value="Integrin alpha N-terminal domain"/>
    <property type="match status" value="1"/>
</dbReference>
<evidence type="ECO:0000256" key="1">
    <source>
        <dbReference type="ARBA" id="ARBA00022737"/>
    </source>
</evidence>
<name>A0A099LRZ8_9VIBR</name>
<keyword evidence="1" id="KW-0677">Repeat</keyword>
<comment type="caution">
    <text evidence="4">The sequence shown here is derived from an EMBL/GenBank/DDBJ whole genome shotgun (WGS) entry which is preliminary data.</text>
</comment>